<name>E5XS56_SEGRC</name>
<protein>
    <submittedName>
        <fullName evidence="2">Uncharacterized protein</fullName>
    </submittedName>
</protein>
<dbReference type="AlphaFoldDB" id="E5XS56"/>
<dbReference type="EMBL" id="ACZI02000002">
    <property type="protein sequence ID" value="EFV12841.2"/>
    <property type="molecule type" value="Genomic_DNA"/>
</dbReference>
<sequence length="152" mass="17123">MQAHLRSAAAVITALSASLTVPCPQAAAAPEPDLTLDWAPDNHCETFYAPIRVVNGFLEWGAKQTCRGASVFSQYLRVELHRELYLSGAFYNVDVENSALEQRFSKTSVFDQTRRCKSEAVRTYHMLVWAFADDERQRTYGESETVDLPCEL</sequence>
<proteinExistence type="predicted"/>
<organism evidence="2 3">
    <name type="scientific">Segniliparus rugosus (strain ATCC BAA-974 / DSM 45345 / CCUG 50838 / CIP 108380 / JCM 13579 / CDC 945)</name>
    <dbReference type="NCBI Taxonomy" id="679197"/>
    <lineage>
        <taxon>Bacteria</taxon>
        <taxon>Bacillati</taxon>
        <taxon>Actinomycetota</taxon>
        <taxon>Actinomycetes</taxon>
        <taxon>Mycobacteriales</taxon>
        <taxon>Segniliparaceae</taxon>
        <taxon>Segniliparus</taxon>
    </lineage>
</organism>
<dbReference type="HOGENOM" id="CLU_1739248_0_0_11"/>
<keyword evidence="3" id="KW-1185">Reference proteome</keyword>
<evidence type="ECO:0000256" key="1">
    <source>
        <dbReference type="SAM" id="SignalP"/>
    </source>
</evidence>
<feature type="chain" id="PRO_5003203018" evidence="1">
    <location>
        <begin position="29"/>
        <end position="152"/>
    </location>
</feature>
<dbReference type="Proteomes" id="UP000004816">
    <property type="component" value="Unassembled WGS sequence"/>
</dbReference>
<reference evidence="2 3" key="1">
    <citation type="journal article" date="2011" name="Stand. Genomic Sci.">
        <title>High quality draft genome sequence of Segniliparus rugosus CDC 945(T)= (ATCC BAA-974(T)).</title>
        <authorList>
            <person name="Earl A.M."/>
            <person name="Desjardins C.A."/>
            <person name="Fitzgerald M.G."/>
            <person name="Arachchi H.M."/>
            <person name="Zeng Q."/>
            <person name="Mehta T."/>
            <person name="Griggs A."/>
            <person name="Birren B.W."/>
            <person name="Toney N.C."/>
            <person name="Carr J."/>
            <person name="Posey J."/>
            <person name="Butler W.R."/>
        </authorList>
    </citation>
    <scope>NUCLEOTIDE SEQUENCE [LARGE SCALE GENOMIC DNA]</scope>
    <source>
        <strain evidence="3">ATCC BAA-974 / DSM 45345 / CCUG 50838 / CIP 108380 / JCM 13579 / CDC 945</strain>
    </source>
</reference>
<dbReference type="OrthoDB" id="9829003at2"/>
<comment type="caution">
    <text evidence="2">The sequence shown here is derived from an EMBL/GenBank/DDBJ whole genome shotgun (WGS) entry which is preliminary data.</text>
</comment>
<gene>
    <name evidence="2" type="ORF">HMPREF9336_02328</name>
</gene>
<evidence type="ECO:0000313" key="3">
    <source>
        <dbReference type="Proteomes" id="UP000004816"/>
    </source>
</evidence>
<keyword evidence="1" id="KW-0732">Signal</keyword>
<evidence type="ECO:0000313" key="2">
    <source>
        <dbReference type="EMBL" id="EFV12841.2"/>
    </source>
</evidence>
<accession>E5XS56</accession>
<feature type="signal peptide" evidence="1">
    <location>
        <begin position="1"/>
        <end position="28"/>
    </location>
</feature>
<dbReference type="STRING" id="679197.HMPREF9336_02328"/>